<accession>A0A2P5APN7</accession>
<feature type="region of interest" description="Disordered" evidence="1">
    <location>
        <begin position="98"/>
        <end position="125"/>
    </location>
</feature>
<comment type="caution">
    <text evidence="2">The sequence shown here is derived from an EMBL/GenBank/DDBJ whole genome shotgun (WGS) entry which is preliminary data.</text>
</comment>
<dbReference type="AlphaFoldDB" id="A0A2P5APN7"/>
<reference evidence="3" key="1">
    <citation type="submission" date="2016-06" db="EMBL/GenBank/DDBJ databases">
        <title>Parallel loss of symbiosis genes in relatives of nitrogen-fixing non-legume Parasponia.</title>
        <authorList>
            <person name="Van Velzen R."/>
            <person name="Holmer R."/>
            <person name="Bu F."/>
            <person name="Rutten L."/>
            <person name="Van Zeijl A."/>
            <person name="Liu W."/>
            <person name="Santuari L."/>
            <person name="Cao Q."/>
            <person name="Sharma T."/>
            <person name="Shen D."/>
            <person name="Roswanjaya Y."/>
            <person name="Wardhani T."/>
            <person name="Kalhor M.S."/>
            <person name="Jansen J."/>
            <person name="Van den Hoogen J."/>
            <person name="Gungor B."/>
            <person name="Hartog M."/>
            <person name="Hontelez J."/>
            <person name="Verver J."/>
            <person name="Yang W.-C."/>
            <person name="Schijlen E."/>
            <person name="Repin R."/>
            <person name="Schilthuizen M."/>
            <person name="Schranz E."/>
            <person name="Heidstra R."/>
            <person name="Miyata K."/>
            <person name="Fedorova E."/>
            <person name="Kohlen W."/>
            <person name="Bisseling T."/>
            <person name="Smit S."/>
            <person name="Geurts R."/>
        </authorList>
    </citation>
    <scope>NUCLEOTIDE SEQUENCE [LARGE SCALE GENOMIC DNA]</scope>
    <source>
        <strain evidence="3">cv. WU1-14</strain>
    </source>
</reference>
<gene>
    <name evidence="2" type="ORF">PanWU01x14_312190</name>
</gene>
<organism evidence="2 3">
    <name type="scientific">Parasponia andersonii</name>
    <name type="common">Sponia andersonii</name>
    <dbReference type="NCBI Taxonomy" id="3476"/>
    <lineage>
        <taxon>Eukaryota</taxon>
        <taxon>Viridiplantae</taxon>
        <taxon>Streptophyta</taxon>
        <taxon>Embryophyta</taxon>
        <taxon>Tracheophyta</taxon>
        <taxon>Spermatophyta</taxon>
        <taxon>Magnoliopsida</taxon>
        <taxon>eudicotyledons</taxon>
        <taxon>Gunneridae</taxon>
        <taxon>Pentapetalae</taxon>
        <taxon>rosids</taxon>
        <taxon>fabids</taxon>
        <taxon>Rosales</taxon>
        <taxon>Cannabaceae</taxon>
        <taxon>Parasponia</taxon>
    </lineage>
</organism>
<dbReference type="PANTHER" id="PTHR35317:SF28">
    <property type="entry name" value="ZINC FINGER, CCHC-TYPE, RIBONUCLEASE H-LIKE DOMAIN, GAG-PRE-INTEGRASE DOMAIN PROTEIN-RELATED"/>
    <property type="match status" value="1"/>
</dbReference>
<dbReference type="Pfam" id="PF14223">
    <property type="entry name" value="Retrotran_gag_2"/>
    <property type="match status" value="1"/>
</dbReference>
<evidence type="ECO:0000256" key="1">
    <source>
        <dbReference type="SAM" id="MobiDB-lite"/>
    </source>
</evidence>
<feature type="compositionally biased region" description="Basic residues" evidence="1">
    <location>
        <begin position="104"/>
        <end position="121"/>
    </location>
</feature>
<proteinExistence type="predicted"/>
<evidence type="ECO:0000313" key="3">
    <source>
        <dbReference type="Proteomes" id="UP000237105"/>
    </source>
</evidence>
<dbReference type="PANTHER" id="PTHR35317">
    <property type="entry name" value="OS04G0629600 PROTEIN"/>
    <property type="match status" value="1"/>
</dbReference>
<evidence type="ECO:0000313" key="2">
    <source>
        <dbReference type="EMBL" id="PON38489.1"/>
    </source>
</evidence>
<sequence>MIETELVSDYFSRVLTISNQMKKNGDKLENVTIMEKILRSLDPKFENIITVIEETKNLRAMTIEQLLGFLQAREEKKKKMQNFNEQFFKAQLQEKEENFGNRRGCGKGRGQGRSRGRRGGRRYFNNNYKNKDIREFEKRSWKR</sequence>
<dbReference type="Proteomes" id="UP000237105">
    <property type="component" value="Unassembled WGS sequence"/>
</dbReference>
<name>A0A2P5APN7_PARAD</name>
<dbReference type="EMBL" id="JXTB01000493">
    <property type="protein sequence ID" value="PON38489.1"/>
    <property type="molecule type" value="Genomic_DNA"/>
</dbReference>
<dbReference type="OrthoDB" id="1742098at2759"/>
<protein>
    <submittedName>
        <fullName evidence="2">Uncharacterized protein</fullName>
    </submittedName>
</protein>
<keyword evidence="3" id="KW-1185">Reference proteome</keyword>